<dbReference type="Proteomes" id="UP000193240">
    <property type="component" value="Unassembled WGS sequence"/>
</dbReference>
<proteinExistence type="predicted"/>
<evidence type="ECO:0000313" key="2">
    <source>
        <dbReference type="Proteomes" id="UP000193240"/>
    </source>
</evidence>
<accession>A0A1Y2MB12</accession>
<name>A0A1Y2MB12_EPING</name>
<dbReference type="AlphaFoldDB" id="A0A1Y2MB12"/>
<dbReference type="InParanoid" id="A0A1Y2MB12"/>
<organism evidence="1 2">
    <name type="scientific">Epicoccum nigrum</name>
    <name type="common">Soil fungus</name>
    <name type="synonym">Epicoccum purpurascens</name>
    <dbReference type="NCBI Taxonomy" id="105696"/>
    <lineage>
        <taxon>Eukaryota</taxon>
        <taxon>Fungi</taxon>
        <taxon>Dikarya</taxon>
        <taxon>Ascomycota</taxon>
        <taxon>Pezizomycotina</taxon>
        <taxon>Dothideomycetes</taxon>
        <taxon>Pleosporomycetidae</taxon>
        <taxon>Pleosporales</taxon>
        <taxon>Pleosporineae</taxon>
        <taxon>Didymellaceae</taxon>
        <taxon>Epicoccum</taxon>
    </lineage>
</organism>
<evidence type="ECO:0000313" key="1">
    <source>
        <dbReference type="EMBL" id="OSS53295.1"/>
    </source>
</evidence>
<dbReference type="EMBL" id="KZ107839">
    <property type="protein sequence ID" value="OSS53295.1"/>
    <property type="molecule type" value="Genomic_DNA"/>
</dbReference>
<keyword evidence="2" id="KW-1185">Reference proteome</keyword>
<protein>
    <submittedName>
        <fullName evidence="1">Uncharacterized protein</fullName>
    </submittedName>
</protein>
<gene>
    <name evidence="1" type="ORF">B5807_02636</name>
</gene>
<sequence length="149" mass="18162">MPYSYLHYLRLRFSVFPSTHCNCCNHGSDSLQLEVIDRLENLLRRSQNGRKRDWPRRLIKSPKTIKSQKFRKFIKSPWKKKSREVKTPRKEVLSQNRDWSWRLVKSLRKKKGNEVETPLQERPSQKRNWPRKLIKSLRKKKIREVEIPL</sequence>
<reference evidence="1 2" key="1">
    <citation type="journal article" date="2017" name="Genome Announc.">
        <title>Genome sequence of the saprophytic ascomycete Epicoccum nigrum ICMP 19927 strain isolated from New Zealand.</title>
        <authorList>
            <person name="Fokin M."/>
            <person name="Fleetwood D."/>
            <person name="Weir B.S."/>
            <person name="Villas-Boas S.G."/>
        </authorList>
    </citation>
    <scope>NUCLEOTIDE SEQUENCE [LARGE SCALE GENOMIC DNA]</scope>
    <source>
        <strain evidence="1 2">ICMP 19927</strain>
    </source>
</reference>